<keyword evidence="6 7" id="KW-0472">Membrane</keyword>
<name>K3X8E2_GLOUD</name>
<evidence type="ECO:0000256" key="4">
    <source>
        <dbReference type="ARBA" id="ARBA00022692"/>
    </source>
</evidence>
<dbReference type="GO" id="GO:0016020">
    <property type="term" value="C:membrane"/>
    <property type="evidence" value="ECO:0007669"/>
    <property type="project" value="UniProtKB-SubCell"/>
</dbReference>
<feature type="transmembrane region" description="Helical" evidence="7">
    <location>
        <begin position="473"/>
        <end position="491"/>
    </location>
</feature>
<comment type="similarity">
    <text evidence="2">Belongs to the major facilitator superfamily. Folate-biopterin transporter (TC 2.A.71) family.</text>
</comment>
<reference evidence="8" key="3">
    <citation type="submission" date="2015-02" db="UniProtKB">
        <authorList>
            <consortium name="EnsemblProtists"/>
        </authorList>
    </citation>
    <scope>IDENTIFICATION</scope>
    <source>
        <strain evidence="8">DAOM BR144</strain>
    </source>
</reference>
<evidence type="ECO:0000256" key="7">
    <source>
        <dbReference type="SAM" id="Phobius"/>
    </source>
</evidence>
<dbReference type="OMA" id="HYGRELD"/>
<sequence length="549" mass="60618">MAAPVSRAAKIEISQRMSLLSNASQAKDGEYEAAKTPDILEGGALREGGAPSLLSKEYVGVIAQYAAVGLVDSVLPSTIYPLMQSYLNASGTQIVTASTLIALPWSFKVFYGILSDCVPIYGYRRRPYMVLGWLICFAMLLIMASSSVGAPYFSNPGDANIAPEDYYLHPGIENTFNLDAPSKGNKYVLLMMVSAFGYLMADVCADGIVVQLAQQEPENVRGTTQTIIYGTRTAMNVYGGTFDWSLSFPTLMIILTCCLAPVIPITWFFIKEEKTPRAIFSDYLRELWAFIQNRAVYQIIFYNFFSGVVANFSYTVGSPIQRYWVHVTPINNSVSTVISNFVFMVGIFITGKWGLHWNWRWVTVVTSLLVIIVDVVVTLLVIWDVYRNQWFWLGPPLAVEVPAGISFIISTFVTIELAGEGNEGAVYGLLTTVTNLSAPFSSTLTKIVDQKWNMTNERIQNDDHSIRSDATKAVMLMYGMTVASWLFLPLLPKQKTQTQELKRTGGTSKLFGGLTVFYIAFALVWSVMTNLMGIFASTSCLVIAGGDGC</sequence>
<organism evidence="8 9">
    <name type="scientific">Globisporangium ultimum (strain ATCC 200006 / CBS 805.95 / DAOM BR144)</name>
    <name type="common">Pythium ultimum</name>
    <dbReference type="NCBI Taxonomy" id="431595"/>
    <lineage>
        <taxon>Eukaryota</taxon>
        <taxon>Sar</taxon>
        <taxon>Stramenopiles</taxon>
        <taxon>Oomycota</taxon>
        <taxon>Peronosporomycetes</taxon>
        <taxon>Pythiales</taxon>
        <taxon>Pythiaceae</taxon>
        <taxon>Globisporangium</taxon>
    </lineage>
</organism>
<keyword evidence="3" id="KW-0813">Transport</keyword>
<dbReference type="InterPro" id="IPR039309">
    <property type="entry name" value="BT1"/>
</dbReference>
<dbReference type="AlphaFoldDB" id="K3X8E2"/>
<dbReference type="EMBL" id="GL376593">
    <property type="status" value="NOT_ANNOTATED_CDS"/>
    <property type="molecule type" value="Genomic_DNA"/>
</dbReference>
<feature type="transmembrane region" description="Helical" evidence="7">
    <location>
        <begin position="511"/>
        <end position="528"/>
    </location>
</feature>
<feature type="transmembrane region" description="Helical" evidence="7">
    <location>
        <begin position="130"/>
        <end position="153"/>
    </location>
</feature>
<evidence type="ECO:0008006" key="10">
    <source>
        <dbReference type="Google" id="ProtNLM"/>
    </source>
</evidence>
<feature type="transmembrane region" description="Helical" evidence="7">
    <location>
        <begin position="362"/>
        <end position="383"/>
    </location>
</feature>
<reference evidence="9" key="1">
    <citation type="journal article" date="2010" name="Genome Biol.">
        <title>Genome sequence of the necrotrophic plant pathogen Pythium ultimum reveals original pathogenicity mechanisms and effector repertoire.</title>
        <authorList>
            <person name="Levesque C.A."/>
            <person name="Brouwer H."/>
            <person name="Cano L."/>
            <person name="Hamilton J.P."/>
            <person name="Holt C."/>
            <person name="Huitema E."/>
            <person name="Raffaele S."/>
            <person name="Robideau G.P."/>
            <person name="Thines M."/>
            <person name="Win J."/>
            <person name="Zerillo M.M."/>
            <person name="Beakes G.W."/>
            <person name="Boore J.L."/>
            <person name="Busam D."/>
            <person name="Dumas B."/>
            <person name="Ferriera S."/>
            <person name="Fuerstenberg S.I."/>
            <person name="Gachon C.M."/>
            <person name="Gaulin E."/>
            <person name="Govers F."/>
            <person name="Grenville-Briggs L."/>
            <person name="Horner N."/>
            <person name="Hostetler J."/>
            <person name="Jiang R.H."/>
            <person name="Johnson J."/>
            <person name="Krajaejun T."/>
            <person name="Lin H."/>
            <person name="Meijer H.J."/>
            <person name="Moore B."/>
            <person name="Morris P."/>
            <person name="Phuntmart V."/>
            <person name="Puiu D."/>
            <person name="Shetty J."/>
            <person name="Stajich J.E."/>
            <person name="Tripathy S."/>
            <person name="Wawra S."/>
            <person name="van West P."/>
            <person name="Whitty B.R."/>
            <person name="Coutinho P.M."/>
            <person name="Henrissat B."/>
            <person name="Martin F."/>
            <person name="Thomas P.D."/>
            <person name="Tyler B.M."/>
            <person name="De Vries R.P."/>
            <person name="Kamoun S."/>
            <person name="Yandell M."/>
            <person name="Tisserat N."/>
            <person name="Buell C.R."/>
        </authorList>
    </citation>
    <scope>NUCLEOTIDE SEQUENCE</scope>
    <source>
        <strain evidence="9">DAOM:BR144</strain>
    </source>
</reference>
<dbReference type="SUPFAM" id="SSF103473">
    <property type="entry name" value="MFS general substrate transporter"/>
    <property type="match status" value="1"/>
</dbReference>
<dbReference type="VEuPathDB" id="FungiDB:PYU1_G013462"/>
<keyword evidence="9" id="KW-1185">Reference proteome</keyword>
<dbReference type="Gene3D" id="1.20.1250.20">
    <property type="entry name" value="MFS general substrate transporter like domains"/>
    <property type="match status" value="1"/>
</dbReference>
<evidence type="ECO:0000256" key="2">
    <source>
        <dbReference type="ARBA" id="ARBA00007015"/>
    </source>
</evidence>
<keyword evidence="4 7" id="KW-0812">Transmembrane</keyword>
<dbReference type="Proteomes" id="UP000019132">
    <property type="component" value="Unassembled WGS sequence"/>
</dbReference>
<dbReference type="eggNOG" id="ENOG502RVJ4">
    <property type="taxonomic scope" value="Eukaryota"/>
</dbReference>
<comment type="subcellular location">
    <subcellularLocation>
        <location evidence="1">Membrane</location>
        <topology evidence="1">Multi-pass membrane protein</topology>
    </subcellularLocation>
</comment>
<dbReference type="PANTHER" id="PTHR31585:SF5">
    <property type="entry name" value="RNA-BINDING S4 DOMAIN-CONTAINING PROTEIN"/>
    <property type="match status" value="1"/>
</dbReference>
<evidence type="ECO:0000256" key="3">
    <source>
        <dbReference type="ARBA" id="ARBA00022448"/>
    </source>
</evidence>
<reference evidence="9" key="2">
    <citation type="submission" date="2010-04" db="EMBL/GenBank/DDBJ databases">
        <authorList>
            <person name="Buell R."/>
            <person name="Hamilton J."/>
            <person name="Hostetler J."/>
        </authorList>
    </citation>
    <scope>NUCLEOTIDE SEQUENCE [LARGE SCALE GENOMIC DNA]</scope>
    <source>
        <strain evidence="9">DAOM:BR144</strain>
    </source>
</reference>
<feature type="transmembrane region" description="Helical" evidence="7">
    <location>
        <begin position="334"/>
        <end position="355"/>
    </location>
</feature>
<evidence type="ECO:0000313" key="8">
    <source>
        <dbReference type="EnsemblProtists" id="PYU1_T013491"/>
    </source>
</evidence>
<proteinExistence type="inferred from homology"/>
<dbReference type="InterPro" id="IPR036259">
    <property type="entry name" value="MFS_trans_sf"/>
</dbReference>
<dbReference type="HOGENOM" id="CLU_018801_5_0_1"/>
<evidence type="ECO:0000256" key="5">
    <source>
        <dbReference type="ARBA" id="ARBA00022989"/>
    </source>
</evidence>
<evidence type="ECO:0000313" key="9">
    <source>
        <dbReference type="Proteomes" id="UP000019132"/>
    </source>
</evidence>
<dbReference type="InParanoid" id="K3X8E2"/>
<evidence type="ECO:0000256" key="1">
    <source>
        <dbReference type="ARBA" id="ARBA00004141"/>
    </source>
</evidence>
<feature type="transmembrane region" description="Helical" evidence="7">
    <location>
        <begin position="246"/>
        <end position="270"/>
    </location>
</feature>
<dbReference type="PANTHER" id="PTHR31585">
    <property type="entry name" value="FOLATE-BIOPTERIN TRANSPORTER 1, CHLOROPLASTIC"/>
    <property type="match status" value="1"/>
</dbReference>
<dbReference type="EnsemblProtists" id="PYU1_T013491">
    <property type="protein sequence ID" value="PYU1_T013491"/>
    <property type="gene ID" value="PYU1_G013462"/>
</dbReference>
<feature type="transmembrane region" description="Helical" evidence="7">
    <location>
        <begin position="295"/>
        <end position="314"/>
    </location>
</feature>
<protein>
    <recommendedName>
        <fullName evidence="10">Major facilitator superfamily (MFS) profile domain-containing protein</fullName>
    </recommendedName>
</protein>
<dbReference type="Pfam" id="PF03092">
    <property type="entry name" value="BT1"/>
    <property type="match status" value="1"/>
</dbReference>
<keyword evidence="5 7" id="KW-1133">Transmembrane helix</keyword>
<accession>K3X8E2</accession>
<evidence type="ECO:0000256" key="6">
    <source>
        <dbReference type="ARBA" id="ARBA00023136"/>
    </source>
</evidence>